<sequence length="89" mass="9558">MDLGSGLGRVVLQMALACGHAFQRYIGLELSSTRLDQSEQVLSWLREELGRDPAAADALACAPGIAQFLHLLAIPHLLGVTECPAFDQI</sequence>
<dbReference type="AlphaFoldDB" id="A0A699ZSZ7"/>
<dbReference type="EMBL" id="BLLF01002820">
    <property type="protein sequence ID" value="GFH25461.1"/>
    <property type="molecule type" value="Genomic_DNA"/>
</dbReference>
<comment type="caution">
    <text evidence="1">The sequence shown here is derived from an EMBL/GenBank/DDBJ whole genome shotgun (WGS) entry which is preliminary data.</text>
</comment>
<gene>
    <name evidence="1" type="ORF">HaLaN_23428</name>
</gene>
<evidence type="ECO:0000313" key="1">
    <source>
        <dbReference type="EMBL" id="GFH25461.1"/>
    </source>
</evidence>
<dbReference type="InterPro" id="IPR029063">
    <property type="entry name" value="SAM-dependent_MTases_sf"/>
</dbReference>
<keyword evidence="2" id="KW-1185">Reference proteome</keyword>
<dbReference type="Proteomes" id="UP000485058">
    <property type="component" value="Unassembled WGS sequence"/>
</dbReference>
<dbReference type="Gene3D" id="3.40.50.150">
    <property type="entry name" value="Vaccinia Virus protein VP39"/>
    <property type="match status" value="1"/>
</dbReference>
<reference evidence="1 2" key="1">
    <citation type="submission" date="2020-02" db="EMBL/GenBank/DDBJ databases">
        <title>Draft genome sequence of Haematococcus lacustris strain NIES-144.</title>
        <authorList>
            <person name="Morimoto D."/>
            <person name="Nakagawa S."/>
            <person name="Yoshida T."/>
            <person name="Sawayama S."/>
        </authorList>
    </citation>
    <scope>NUCLEOTIDE SEQUENCE [LARGE SCALE GENOMIC DNA]</scope>
    <source>
        <strain evidence="1 2">NIES-144</strain>
    </source>
</reference>
<name>A0A699ZSZ7_HAELA</name>
<organism evidence="1 2">
    <name type="scientific">Haematococcus lacustris</name>
    <name type="common">Green alga</name>
    <name type="synonym">Haematococcus pluvialis</name>
    <dbReference type="NCBI Taxonomy" id="44745"/>
    <lineage>
        <taxon>Eukaryota</taxon>
        <taxon>Viridiplantae</taxon>
        <taxon>Chlorophyta</taxon>
        <taxon>core chlorophytes</taxon>
        <taxon>Chlorophyceae</taxon>
        <taxon>CS clade</taxon>
        <taxon>Chlamydomonadales</taxon>
        <taxon>Haematococcaceae</taxon>
        <taxon>Haematococcus</taxon>
    </lineage>
</organism>
<accession>A0A699ZSZ7</accession>
<proteinExistence type="predicted"/>
<protein>
    <submittedName>
        <fullName evidence="1">Uncharacterized protein</fullName>
    </submittedName>
</protein>
<dbReference type="SUPFAM" id="SSF53335">
    <property type="entry name" value="S-adenosyl-L-methionine-dependent methyltransferases"/>
    <property type="match status" value="1"/>
</dbReference>
<evidence type="ECO:0000313" key="2">
    <source>
        <dbReference type="Proteomes" id="UP000485058"/>
    </source>
</evidence>